<feature type="compositionally biased region" description="Polar residues" evidence="1">
    <location>
        <begin position="568"/>
        <end position="581"/>
    </location>
</feature>
<dbReference type="GeneID" id="36536827"/>
<keyword evidence="4" id="KW-1185">Reference proteome</keyword>
<dbReference type="OrthoDB" id="4485682at2759"/>
<dbReference type="STRING" id="1392255.A0A2I1CF93"/>
<proteinExistence type="predicted"/>
<sequence length="673" mass="77801">MGRRSRPTRPTKQPSEGGSDSSGESFRLSSGESETDSSSVLTDVTVPDSPKPAAVNGGRSLPRAQNKARPSQAQVDLPDFSDDPDDDTDEDLADGEHIEKRWHKYCRVKAAEPNSPQKWNDPSDALRQITPNDVHQFFNYCGKLQWGINGRRLKGLKKASALYTEWKSFQGYYHRITRQSISNDYCEEINAGLQRLIDKWELDTDEKEKTPVYVQDLTEFNKTTLRSQEKRFHVGFKRIQICLFTMLGIYTVNCLQALLLLQFKHLQFSIQQDPLGGPPIPLVEIRSKHVKKFLGISQHNNFPLPEIIDDPLLIFSPHVFLFGILFWLDAFEAPNLKSMEDLRRLLVKDGRQQLELPLKSNIAEHYIFCAVSEAKQNLIMKHANIRTFLNHYLPRHIDADMQNIMNGRDSNTTLMRAITRISWASIREHPEYLAAVSQWDQQEIAYQKNPSSQMLRKVLSTYNRLYQALRKKTREEFDRKQAVIDIKRQLSGTALNDKEAKEVLQTKDKMPPERIHLIKKLFSWPTSPSLEGEWGRRNAATMAVSQYYPIREGGPLRGRPKRKAPSDAFNNEQRPSGKRNSNECSQLKLLFQKAEEHIQTVKKLRRCFQCFGNSSLPDNHHTQEWTQYKLTLQHFRSKHLDNRKCNFCGDTSEDFLHEMHLQNHAATVHRLIT</sequence>
<feature type="region of interest" description="Disordered" evidence="1">
    <location>
        <begin position="1"/>
        <end position="92"/>
    </location>
</feature>
<evidence type="ECO:0000256" key="1">
    <source>
        <dbReference type="SAM" id="MobiDB-lite"/>
    </source>
</evidence>
<evidence type="ECO:0000313" key="3">
    <source>
        <dbReference type="EMBL" id="PKX96292.1"/>
    </source>
</evidence>
<feature type="compositionally biased region" description="Acidic residues" evidence="1">
    <location>
        <begin position="79"/>
        <end position="92"/>
    </location>
</feature>
<name>A0A2I1CF93_ASPN1</name>
<gene>
    <name evidence="3" type="ORF">P174DRAFT_457098</name>
</gene>
<dbReference type="OMA" id="MKHANIR"/>
<dbReference type="PANTHER" id="PTHR37535">
    <property type="entry name" value="FLUG DOMAIN PROTEIN"/>
    <property type="match status" value="1"/>
</dbReference>
<keyword evidence="2" id="KW-1133">Transmembrane helix</keyword>
<dbReference type="Proteomes" id="UP000234474">
    <property type="component" value="Unassembled WGS sequence"/>
</dbReference>
<dbReference type="VEuPathDB" id="FungiDB:P174DRAFT_457098"/>
<comment type="caution">
    <text evidence="3">The sequence shown here is derived from an EMBL/GenBank/DDBJ whole genome shotgun (WGS) entry which is preliminary data.</text>
</comment>
<organism evidence="3 4">
    <name type="scientific">Aspergillus novofumigatus (strain IBT 16806)</name>
    <dbReference type="NCBI Taxonomy" id="1392255"/>
    <lineage>
        <taxon>Eukaryota</taxon>
        <taxon>Fungi</taxon>
        <taxon>Dikarya</taxon>
        <taxon>Ascomycota</taxon>
        <taxon>Pezizomycotina</taxon>
        <taxon>Eurotiomycetes</taxon>
        <taxon>Eurotiomycetidae</taxon>
        <taxon>Eurotiales</taxon>
        <taxon>Aspergillaceae</taxon>
        <taxon>Aspergillus</taxon>
        <taxon>Aspergillus subgen. Fumigati</taxon>
    </lineage>
</organism>
<evidence type="ECO:0000313" key="4">
    <source>
        <dbReference type="Proteomes" id="UP000234474"/>
    </source>
</evidence>
<keyword evidence="2" id="KW-0472">Membrane</keyword>
<evidence type="ECO:0000256" key="2">
    <source>
        <dbReference type="SAM" id="Phobius"/>
    </source>
</evidence>
<dbReference type="EMBL" id="MSZS01000002">
    <property type="protein sequence ID" value="PKX96292.1"/>
    <property type="molecule type" value="Genomic_DNA"/>
</dbReference>
<keyword evidence="2" id="KW-0812">Transmembrane</keyword>
<dbReference type="PANTHER" id="PTHR37535:SF2">
    <property type="entry name" value="FINGER DOMAIN PROTEIN, PUTATIVE (AFU_ORTHOLOGUE AFUA_6G09300)-RELATED"/>
    <property type="match status" value="1"/>
</dbReference>
<accession>A0A2I1CF93</accession>
<dbReference type="AlphaFoldDB" id="A0A2I1CF93"/>
<reference evidence="4" key="1">
    <citation type="journal article" date="2018" name="Proc. Natl. Acad. Sci. U.S.A.">
        <title>Linking secondary metabolites to gene clusters through genome sequencing of six diverse Aspergillus species.</title>
        <authorList>
            <person name="Kaerboelling I."/>
            <person name="Vesth T.C."/>
            <person name="Frisvad J.C."/>
            <person name="Nybo J.L."/>
            <person name="Theobald S."/>
            <person name="Kuo A."/>
            <person name="Bowyer P."/>
            <person name="Matsuda Y."/>
            <person name="Mondo S."/>
            <person name="Lyhne E.K."/>
            <person name="Kogle M.E."/>
            <person name="Clum A."/>
            <person name="Lipzen A."/>
            <person name="Salamov A."/>
            <person name="Ngan C.Y."/>
            <person name="Daum C."/>
            <person name="Chiniquy J."/>
            <person name="Barry K."/>
            <person name="LaButti K."/>
            <person name="Haridas S."/>
            <person name="Simmons B.A."/>
            <person name="Magnuson J.K."/>
            <person name="Mortensen U.H."/>
            <person name="Larsen T.O."/>
            <person name="Grigoriev I.V."/>
            <person name="Baker S.E."/>
            <person name="Andersen M.R."/>
        </authorList>
    </citation>
    <scope>NUCLEOTIDE SEQUENCE [LARGE SCALE GENOMIC DNA]</scope>
    <source>
        <strain evidence="4">IBT 16806</strain>
    </source>
</reference>
<dbReference type="RefSeq" id="XP_024684887.1">
    <property type="nucleotide sequence ID" value="XM_024829501.1"/>
</dbReference>
<dbReference type="InterPro" id="IPR021842">
    <property type="entry name" value="DUF3435"/>
</dbReference>
<protein>
    <recommendedName>
        <fullName evidence="5">C2H2 finger domain protein</fullName>
    </recommendedName>
</protein>
<dbReference type="Pfam" id="PF11917">
    <property type="entry name" value="DUF3435"/>
    <property type="match status" value="2"/>
</dbReference>
<feature type="region of interest" description="Disordered" evidence="1">
    <location>
        <begin position="550"/>
        <end position="581"/>
    </location>
</feature>
<feature type="compositionally biased region" description="Low complexity" evidence="1">
    <location>
        <begin position="15"/>
        <end position="39"/>
    </location>
</feature>
<evidence type="ECO:0008006" key="5">
    <source>
        <dbReference type="Google" id="ProtNLM"/>
    </source>
</evidence>
<feature type="transmembrane region" description="Helical" evidence="2">
    <location>
        <begin position="241"/>
        <end position="263"/>
    </location>
</feature>